<dbReference type="PATRIC" id="fig|1337887.3.peg.2354"/>
<dbReference type="SUPFAM" id="SSF55298">
    <property type="entry name" value="YjgF-like"/>
    <property type="match status" value="1"/>
</dbReference>
<evidence type="ECO:0000313" key="1">
    <source>
        <dbReference type="EMBL" id="ERM01953.1"/>
    </source>
</evidence>
<comment type="caution">
    <text evidence="1">The sequence shown here is derived from an EMBL/GenBank/DDBJ whole genome shotgun (WGS) entry which is preliminary data.</text>
</comment>
<organism evidence="1 2">
    <name type="scientific">Brucella intermedia 229E</name>
    <dbReference type="NCBI Taxonomy" id="1337887"/>
    <lineage>
        <taxon>Bacteria</taxon>
        <taxon>Pseudomonadati</taxon>
        <taxon>Pseudomonadota</taxon>
        <taxon>Alphaproteobacteria</taxon>
        <taxon>Hyphomicrobiales</taxon>
        <taxon>Brucellaceae</taxon>
        <taxon>Brucella/Ochrobactrum group</taxon>
        <taxon>Brucella</taxon>
    </lineage>
</organism>
<proteinExistence type="predicted"/>
<evidence type="ECO:0000313" key="2">
    <source>
        <dbReference type="Proteomes" id="UP000016842"/>
    </source>
</evidence>
<dbReference type="GO" id="GO:0019239">
    <property type="term" value="F:deaminase activity"/>
    <property type="evidence" value="ECO:0007669"/>
    <property type="project" value="TreeGrafter"/>
</dbReference>
<dbReference type="PANTHER" id="PTHR11803:SF39">
    <property type="entry name" value="2-IMINOBUTANOATE_2-IMINOPROPANOATE DEAMINASE"/>
    <property type="match status" value="1"/>
</dbReference>
<dbReference type="CDD" id="cd00448">
    <property type="entry name" value="YjgF_YER057c_UK114_family"/>
    <property type="match status" value="1"/>
</dbReference>
<dbReference type="AlphaFoldDB" id="U4VAB1"/>
<protein>
    <submittedName>
        <fullName evidence="1">Endoribonuclease L-PSP</fullName>
    </submittedName>
</protein>
<accession>U4VAB1</accession>
<dbReference type="EMBL" id="ASXJ01000119">
    <property type="protein sequence ID" value="ERM01953.1"/>
    <property type="molecule type" value="Genomic_DNA"/>
</dbReference>
<dbReference type="InterPro" id="IPR006175">
    <property type="entry name" value="YjgF/YER057c/UK114"/>
</dbReference>
<dbReference type="Pfam" id="PF01042">
    <property type="entry name" value="Ribonuc_L-PSP"/>
    <property type="match status" value="1"/>
</dbReference>
<dbReference type="GO" id="GO:0005829">
    <property type="term" value="C:cytosol"/>
    <property type="evidence" value="ECO:0007669"/>
    <property type="project" value="TreeGrafter"/>
</dbReference>
<dbReference type="PANTHER" id="PTHR11803">
    <property type="entry name" value="2-IMINOBUTANOATE/2-IMINOPROPANOATE DEAMINASE RIDA"/>
    <property type="match status" value="1"/>
</dbReference>
<dbReference type="Gene3D" id="3.30.1330.40">
    <property type="entry name" value="RutC-like"/>
    <property type="match status" value="1"/>
</dbReference>
<gene>
    <name evidence="1" type="ORF">Q644_19195</name>
</gene>
<dbReference type="InterPro" id="IPR035959">
    <property type="entry name" value="RutC-like_sf"/>
</dbReference>
<dbReference type="Proteomes" id="UP000016842">
    <property type="component" value="Unassembled WGS sequence"/>
</dbReference>
<reference evidence="1 2" key="1">
    <citation type="journal article" date="2014" name="FEMS Microbiol. Lett.">
        <title>Genome sequencing analysis reveals virulence-related gene content of Ochrobactrum intermedium strain 229E, a urease-positive strain isolated from the human gastric niche.</title>
        <authorList>
            <person name="Kulkarni G.J."/>
            <person name="Shetty S."/>
            <person name="Dharne M.S."/>
            <person name="Shouche Y.S."/>
        </authorList>
    </citation>
    <scope>NUCLEOTIDE SEQUENCE [LARGE SCALE GENOMIC DNA]</scope>
    <source>
        <strain evidence="1 2">229E</strain>
    </source>
</reference>
<sequence>MTMTNSTTPYFLEDTDESEISSDVAGIGNLLVTTHIPIRADGTMETGDITAQSECTLDSLRTSLEKAGSSLANVIHLTIYLTDINERPAFNEVYLRFFKKPFPVRCAVGVAGGLATPEMRVEVTAMAVRNQ</sequence>
<name>U4VAB1_9HYPH</name>